<dbReference type="PRINTS" id="PR00237">
    <property type="entry name" value="GPCRRHODOPSN"/>
</dbReference>
<evidence type="ECO:0000259" key="15">
    <source>
        <dbReference type="PROSITE" id="PS50262"/>
    </source>
</evidence>
<organism evidence="16 17">
    <name type="scientific">Periophthalmus magnuspinnatus</name>
    <dbReference type="NCBI Taxonomy" id="409849"/>
    <lineage>
        <taxon>Eukaryota</taxon>
        <taxon>Metazoa</taxon>
        <taxon>Chordata</taxon>
        <taxon>Craniata</taxon>
        <taxon>Vertebrata</taxon>
        <taxon>Euteleostomi</taxon>
        <taxon>Actinopterygii</taxon>
        <taxon>Neopterygii</taxon>
        <taxon>Teleostei</taxon>
        <taxon>Neoteleostei</taxon>
        <taxon>Acanthomorphata</taxon>
        <taxon>Gobiaria</taxon>
        <taxon>Gobiiformes</taxon>
        <taxon>Gobioidei</taxon>
        <taxon>Gobiidae</taxon>
        <taxon>Oxudercinae</taxon>
        <taxon>Periophthalmus</taxon>
    </lineage>
</organism>
<proteinExistence type="inferred from homology"/>
<evidence type="ECO:0000256" key="10">
    <source>
        <dbReference type="ARBA" id="ARBA00023224"/>
    </source>
</evidence>
<dbReference type="FunFam" id="1.20.1070.10:FF:000150">
    <property type="entry name" value="probable G-protein coupled receptor 34"/>
    <property type="match status" value="1"/>
</dbReference>
<evidence type="ECO:0000256" key="5">
    <source>
        <dbReference type="ARBA" id="ARBA00023040"/>
    </source>
</evidence>
<dbReference type="PANTHER" id="PTHR24233:SF1">
    <property type="entry name" value="G-PROTEIN COUPLED RECEPTOR 34-RELATED"/>
    <property type="match status" value="1"/>
</dbReference>
<feature type="domain" description="G-protein coupled receptors family 1 profile" evidence="15">
    <location>
        <begin position="47"/>
        <end position="300"/>
    </location>
</feature>
<comment type="function">
    <text evidence="12">G-protein-coupled receptor of lysophosphatidylserine (LysoPS) that plays different roles in immune response. Acts a damage-sensing receptor that triggers tissue repair upon recognition of dying neutrophils. Mechanistically, apoptotic neutrophils release lysophosphatydilserine that are recognized by type 3 innate lymphoid cells (ILC3s) via GPR34, which activates downstream PI3K-AKT and RAS-ERK signaling pathways leading to STAT3 activation and IL-22 production. Plays an important role in microglial function, controlling morphology and phagocytosis.</text>
</comment>
<dbReference type="GO" id="GO:0045028">
    <property type="term" value="F:G protein-coupled purinergic nucleotide receptor activity"/>
    <property type="evidence" value="ECO:0007669"/>
    <property type="project" value="TreeGrafter"/>
</dbReference>
<comment type="subcellular location">
    <subcellularLocation>
        <location evidence="1">Cell membrane</location>
        <topology evidence="1">Multi-pass membrane protein</topology>
    </subcellularLocation>
</comment>
<comment type="similarity">
    <text evidence="13">Belongs to the G-protein coupled receptor 1 family.</text>
</comment>
<keyword evidence="10 13" id="KW-0807">Transducer</keyword>
<keyword evidence="4 14" id="KW-1133">Transmembrane helix</keyword>
<feature type="transmembrane region" description="Helical" evidence="14">
    <location>
        <begin position="109"/>
        <end position="126"/>
    </location>
</feature>
<accession>A0A3B4AG43</accession>
<dbReference type="PROSITE" id="PS00237">
    <property type="entry name" value="G_PROTEIN_RECEP_F1_1"/>
    <property type="match status" value="1"/>
</dbReference>
<dbReference type="Ensembl" id="ENSPMGT00000016486.1">
    <property type="protein sequence ID" value="ENSPMGP00000015461.1"/>
    <property type="gene ID" value="ENSPMGG00000012672.1"/>
</dbReference>
<feature type="transmembrane region" description="Helical" evidence="14">
    <location>
        <begin position="34"/>
        <end position="56"/>
    </location>
</feature>
<keyword evidence="5 13" id="KW-0297">G-protein coupled receptor</keyword>
<dbReference type="InterPro" id="IPR000276">
    <property type="entry name" value="GPCR_Rhodpsn"/>
</dbReference>
<protein>
    <recommendedName>
        <fullName evidence="11">Probable G-protein coupled receptor 34</fullName>
    </recommendedName>
</protein>
<dbReference type="InterPro" id="IPR017452">
    <property type="entry name" value="GPCR_Rhodpsn_7TM"/>
</dbReference>
<evidence type="ECO:0000256" key="6">
    <source>
        <dbReference type="ARBA" id="ARBA00023136"/>
    </source>
</evidence>
<dbReference type="AlphaFoldDB" id="A0A3B4AG43"/>
<sequence length="359" mass="41278">YLRHFYTNLSRFMTSASNASTRCEQQGELQSSLAVLYTIIFIPGLLGNLVALWVFLFLHSKKNSLRVFLINVALADLLLMVCLPFRVIYHSQGNRWRLGPTLCTVVGNLFYMNMYMSILLLGMISVDRYLKLHRRSGLDSRMTARRSTVFCAVAWAGAVAFIMPIVVSKKRTQTDRCFYYKHLLNDKWKAWMNLSIIVAFWLVFIILMTSYMKIGHYLRRRSQEKPDFPNASHYRSSAKKSCFILFLFTVCFVPYHLVRIFYIVTQITDTSCFLRGVADRANEIALVFSAFNSCLDPVMYFLLSSSMRREVLRLAGRVLCVRDVVVSHGNSSSVEMAQAIASDKGEIHINTFRAEIPDH</sequence>
<keyword evidence="7" id="KW-1015">Disulfide bond</keyword>
<evidence type="ECO:0000256" key="2">
    <source>
        <dbReference type="ARBA" id="ARBA00022475"/>
    </source>
</evidence>
<feature type="transmembrane region" description="Helical" evidence="14">
    <location>
        <begin position="68"/>
        <end position="89"/>
    </location>
</feature>
<keyword evidence="2" id="KW-1003">Cell membrane</keyword>
<evidence type="ECO:0000256" key="4">
    <source>
        <dbReference type="ARBA" id="ARBA00022989"/>
    </source>
</evidence>
<evidence type="ECO:0000256" key="13">
    <source>
        <dbReference type="RuleBase" id="RU000688"/>
    </source>
</evidence>
<dbReference type="PROSITE" id="PS50262">
    <property type="entry name" value="G_PROTEIN_RECEP_F1_2"/>
    <property type="match status" value="1"/>
</dbReference>
<dbReference type="Pfam" id="PF00001">
    <property type="entry name" value="7tm_1"/>
    <property type="match status" value="1"/>
</dbReference>
<feature type="transmembrane region" description="Helical" evidence="14">
    <location>
        <begin position="188"/>
        <end position="211"/>
    </location>
</feature>
<dbReference type="Proteomes" id="UP000261520">
    <property type="component" value="Unplaced"/>
</dbReference>
<evidence type="ECO:0000256" key="1">
    <source>
        <dbReference type="ARBA" id="ARBA00004651"/>
    </source>
</evidence>
<evidence type="ECO:0000313" key="16">
    <source>
        <dbReference type="Ensembl" id="ENSPMGP00000015461.1"/>
    </source>
</evidence>
<keyword evidence="3 13" id="KW-0812">Transmembrane</keyword>
<keyword evidence="17" id="KW-1185">Reference proteome</keyword>
<dbReference type="SUPFAM" id="SSF81321">
    <property type="entry name" value="Family A G protein-coupled receptor-like"/>
    <property type="match status" value="1"/>
</dbReference>
<name>A0A3B4AG43_9GOBI</name>
<evidence type="ECO:0000256" key="14">
    <source>
        <dbReference type="SAM" id="Phobius"/>
    </source>
</evidence>
<feature type="transmembrane region" description="Helical" evidence="14">
    <location>
        <begin position="147"/>
        <end position="168"/>
    </location>
</feature>
<dbReference type="GO" id="GO:0005886">
    <property type="term" value="C:plasma membrane"/>
    <property type="evidence" value="ECO:0007669"/>
    <property type="project" value="UniProtKB-SubCell"/>
</dbReference>
<feature type="transmembrane region" description="Helical" evidence="14">
    <location>
        <begin position="242"/>
        <end position="264"/>
    </location>
</feature>
<evidence type="ECO:0000256" key="3">
    <source>
        <dbReference type="ARBA" id="ARBA00022692"/>
    </source>
</evidence>
<reference evidence="16" key="1">
    <citation type="submission" date="2025-08" db="UniProtKB">
        <authorList>
            <consortium name="Ensembl"/>
        </authorList>
    </citation>
    <scope>IDENTIFICATION</scope>
</reference>
<dbReference type="PANTHER" id="PTHR24233">
    <property type="entry name" value="P2Y PURINOCEPTOR-RELATED G-PROTEIN COUPLED RECEPTOR"/>
    <property type="match status" value="1"/>
</dbReference>
<evidence type="ECO:0000256" key="11">
    <source>
        <dbReference type="ARBA" id="ARBA00035691"/>
    </source>
</evidence>
<keyword evidence="8 13" id="KW-0675">Receptor</keyword>
<evidence type="ECO:0000256" key="7">
    <source>
        <dbReference type="ARBA" id="ARBA00023157"/>
    </source>
</evidence>
<evidence type="ECO:0000256" key="9">
    <source>
        <dbReference type="ARBA" id="ARBA00023180"/>
    </source>
</evidence>
<evidence type="ECO:0000256" key="8">
    <source>
        <dbReference type="ARBA" id="ARBA00023170"/>
    </source>
</evidence>
<dbReference type="Gene3D" id="1.20.1070.10">
    <property type="entry name" value="Rhodopsin 7-helix transmembrane proteins"/>
    <property type="match status" value="1"/>
</dbReference>
<reference evidence="16" key="2">
    <citation type="submission" date="2025-09" db="UniProtKB">
        <authorList>
            <consortium name="Ensembl"/>
        </authorList>
    </citation>
    <scope>IDENTIFICATION</scope>
</reference>
<feature type="transmembrane region" description="Helical" evidence="14">
    <location>
        <begin position="284"/>
        <end position="303"/>
    </location>
</feature>
<dbReference type="PRINTS" id="PR01157">
    <property type="entry name" value="P2YPURNOCPTR"/>
</dbReference>
<keyword evidence="9" id="KW-0325">Glycoprotein</keyword>
<evidence type="ECO:0000256" key="12">
    <source>
        <dbReference type="ARBA" id="ARBA00045234"/>
    </source>
</evidence>
<evidence type="ECO:0000313" key="17">
    <source>
        <dbReference type="Proteomes" id="UP000261520"/>
    </source>
</evidence>
<keyword evidence="6 14" id="KW-0472">Membrane</keyword>